<feature type="region of interest" description="Disordered" evidence="1">
    <location>
        <begin position="18"/>
        <end position="47"/>
    </location>
</feature>
<dbReference type="AlphaFoldDB" id="A0A5C3NC73"/>
<dbReference type="Proteomes" id="UP000305948">
    <property type="component" value="Unassembled WGS sequence"/>
</dbReference>
<sequence>MIFWGTKLKARGAVCNQSQEETKQRLPVKEAGGGRHRRMPRDARGKAGGLGRLLPLYQSSSSRHSELLVRLLFRFLNLPTEPFYLLRSRLCLRTFSLRLEDLALSCQTTCSTGQGVRLRAYLLHNPLDLDRGALRSSLELDGDLLHCDFLSFISCWSLTQNIWLSFEL</sequence>
<name>A0A5C3NC73_9AGAM</name>
<proteinExistence type="predicted"/>
<evidence type="ECO:0000313" key="3">
    <source>
        <dbReference type="Proteomes" id="UP000305948"/>
    </source>
</evidence>
<gene>
    <name evidence="2" type="ORF">OE88DRAFT_972668</name>
</gene>
<evidence type="ECO:0000313" key="2">
    <source>
        <dbReference type="EMBL" id="TFK54882.1"/>
    </source>
</evidence>
<protein>
    <submittedName>
        <fullName evidence="2">Uncharacterized protein</fullName>
    </submittedName>
</protein>
<reference evidence="2 3" key="1">
    <citation type="journal article" date="2019" name="Nat. Ecol. Evol.">
        <title>Megaphylogeny resolves global patterns of mushroom evolution.</title>
        <authorList>
            <person name="Varga T."/>
            <person name="Krizsan K."/>
            <person name="Foldi C."/>
            <person name="Dima B."/>
            <person name="Sanchez-Garcia M."/>
            <person name="Sanchez-Ramirez S."/>
            <person name="Szollosi G.J."/>
            <person name="Szarkandi J.G."/>
            <person name="Papp V."/>
            <person name="Albert L."/>
            <person name="Andreopoulos W."/>
            <person name="Angelini C."/>
            <person name="Antonin V."/>
            <person name="Barry K.W."/>
            <person name="Bougher N.L."/>
            <person name="Buchanan P."/>
            <person name="Buyck B."/>
            <person name="Bense V."/>
            <person name="Catcheside P."/>
            <person name="Chovatia M."/>
            <person name="Cooper J."/>
            <person name="Damon W."/>
            <person name="Desjardin D."/>
            <person name="Finy P."/>
            <person name="Geml J."/>
            <person name="Haridas S."/>
            <person name="Hughes K."/>
            <person name="Justo A."/>
            <person name="Karasinski D."/>
            <person name="Kautmanova I."/>
            <person name="Kiss B."/>
            <person name="Kocsube S."/>
            <person name="Kotiranta H."/>
            <person name="LaButti K.M."/>
            <person name="Lechner B.E."/>
            <person name="Liimatainen K."/>
            <person name="Lipzen A."/>
            <person name="Lukacs Z."/>
            <person name="Mihaltcheva S."/>
            <person name="Morgado L.N."/>
            <person name="Niskanen T."/>
            <person name="Noordeloos M.E."/>
            <person name="Ohm R.A."/>
            <person name="Ortiz-Santana B."/>
            <person name="Ovrebo C."/>
            <person name="Racz N."/>
            <person name="Riley R."/>
            <person name="Savchenko A."/>
            <person name="Shiryaev A."/>
            <person name="Soop K."/>
            <person name="Spirin V."/>
            <person name="Szebenyi C."/>
            <person name="Tomsovsky M."/>
            <person name="Tulloss R.E."/>
            <person name="Uehling J."/>
            <person name="Grigoriev I.V."/>
            <person name="Vagvolgyi C."/>
            <person name="Papp T."/>
            <person name="Martin F.M."/>
            <person name="Miettinen O."/>
            <person name="Hibbett D.S."/>
            <person name="Nagy L.G."/>
        </authorList>
    </citation>
    <scope>NUCLEOTIDE SEQUENCE [LARGE SCALE GENOMIC DNA]</scope>
    <source>
        <strain evidence="2 3">OMC1185</strain>
    </source>
</reference>
<dbReference type="EMBL" id="ML213505">
    <property type="protein sequence ID" value="TFK54882.1"/>
    <property type="molecule type" value="Genomic_DNA"/>
</dbReference>
<accession>A0A5C3NC73</accession>
<organism evidence="2 3">
    <name type="scientific">Heliocybe sulcata</name>
    <dbReference type="NCBI Taxonomy" id="5364"/>
    <lineage>
        <taxon>Eukaryota</taxon>
        <taxon>Fungi</taxon>
        <taxon>Dikarya</taxon>
        <taxon>Basidiomycota</taxon>
        <taxon>Agaricomycotina</taxon>
        <taxon>Agaricomycetes</taxon>
        <taxon>Gloeophyllales</taxon>
        <taxon>Gloeophyllaceae</taxon>
        <taxon>Heliocybe</taxon>
    </lineage>
</organism>
<keyword evidence="3" id="KW-1185">Reference proteome</keyword>
<evidence type="ECO:0000256" key="1">
    <source>
        <dbReference type="SAM" id="MobiDB-lite"/>
    </source>
</evidence>